<organism evidence="12">
    <name type="scientific">Cyprideis torosa</name>
    <dbReference type="NCBI Taxonomy" id="163714"/>
    <lineage>
        <taxon>Eukaryota</taxon>
        <taxon>Metazoa</taxon>
        <taxon>Ecdysozoa</taxon>
        <taxon>Arthropoda</taxon>
        <taxon>Crustacea</taxon>
        <taxon>Oligostraca</taxon>
        <taxon>Ostracoda</taxon>
        <taxon>Podocopa</taxon>
        <taxon>Podocopida</taxon>
        <taxon>Cytherocopina</taxon>
        <taxon>Cytheroidea</taxon>
        <taxon>Cytherideidae</taxon>
        <taxon>Cyprideis</taxon>
    </lineage>
</organism>
<comment type="subcellular location">
    <subcellularLocation>
        <location evidence="3">Cytoplasm</location>
    </subcellularLocation>
</comment>
<proteinExistence type="inferred from homology"/>
<keyword evidence="8" id="KW-0963">Cytoplasm</keyword>
<sequence length="124" mass="13991">MPYTMQTTPSFVHLKEYIRSIPNWPKEGIVFRDITTLLTDPLIFRQLIDAFVFRAMQQDIDAVVAIDARGFIIGAPVAHQLNCAFIPVRKKGKLPGPTVSRSYTLEYGEAEVEMHTDAIKKGAR</sequence>
<evidence type="ECO:0000256" key="2">
    <source>
        <dbReference type="ARBA" id="ARBA00003968"/>
    </source>
</evidence>
<dbReference type="GO" id="GO:0016208">
    <property type="term" value="F:AMP binding"/>
    <property type="evidence" value="ECO:0007669"/>
    <property type="project" value="TreeGrafter"/>
</dbReference>
<dbReference type="InterPro" id="IPR029057">
    <property type="entry name" value="PRTase-like"/>
</dbReference>
<dbReference type="InterPro" id="IPR000836">
    <property type="entry name" value="PRTase_dom"/>
</dbReference>
<evidence type="ECO:0000256" key="5">
    <source>
        <dbReference type="ARBA" id="ARBA00008391"/>
    </source>
</evidence>
<protein>
    <recommendedName>
        <fullName evidence="7">adenine phosphoribosyltransferase</fullName>
        <ecNumber evidence="7">2.4.2.7</ecNumber>
    </recommendedName>
</protein>
<comment type="subunit">
    <text evidence="6">Homodimer.</text>
</comment>
<name>A0A7R8X309_9CRUS</name>
<gene>
    <name evidence="12" type="ORF">CTOB1V02_LOCUS16696</name>
</gene>
<comment type="function">
    <text evidence="2">Catalyzes a salvage reaction resulting in the formation of AMP, that is energically less costly than de novo synthesis.</text>
</comment>
<dbReference type="EMBL" id="OB710722">
    <property type="protein sequence ID" value="CAD7238881.1"/>
    <property type="molecule type" value="Genomic_DNA"/>
</dbReference>
<evidence type="ECO:0000256" key="3">
    <source>
        <dbReference type="ARBA" id="ARBA00004496"/>
    </source>
</evidence>
<dbReference type="PANTHER" id="PTHR32315:SF3">
    <property type="entry name" value="ADENINE PHOSPHORIBOSYLTRANSFERASE"/>
    <property type="match status" value="1"/>
</dbReference>
<dbReference type="OrthoDB" id="363185at2759"/>
<evidence type="ECO:0000256" key="9">
    <source>
        <dbReference type="ARBA" id="ARBA00022676"/>
    </source>
</evidence>
<dbReference type="PANTHER" id="PTHR32315">
    <property type="entry name" value="ADENINE PHOSPHORIBOSYLTRANSFERASE"/>
    <property type="match status" value="1"/>
</dbReference>
<dbReference type="GO" id="GO:0002055">
    <property type="term" value="F:adenine binding"/>
    <property type="evidence" value="ECO:0007669"/>
    <property type="project" value="TreeGrafter"/>
</dbReference>
<evidence type="ECO:0000256" key="10">
    <source>
        <dbReference type="ARBA" id="ARBA00022679"/>
    </source>
</evidence>
<evidence type="ECO:0000256" key="7">
    <source>
        <dbReference type="ARBA" id="ARBA00011893"/>
    </source>
</evidence>
<dbReference type="GO" id="GO:0006166">
    <property type="term" value="P:purine ribonucleoside salvage"/>
    <property type="evidence" value="ECO:0007669"/>
    <property type="project" value="UniProtKB-KW"/>
</dbReference>
<dbReference type="SUPFAM" id="SSF53271">
    <property type="entry name" value="PRTase-like"/>
    <property type="match status" value="1"/>
</dbReference>
<reference evidence="12" key="1">
    <citation type="submission" date="2020-11" db="EMBL/GenBank/DDBJ databases">
        <authorList>
            <person name="Tran Van P."/>
        </authorList>
    </citation>
    <scope>NUCLEOTIDE SEQUENCE</scope>
</reference>
<keyword evidence="9" id="KW-0328">Glycosyltransferase</keyword>
<comment type="pathway">
    <text evidence="4">Purine metabolism; AMP biosynthesis via salvage pathway; AMP from adenine: step 1/1.</text>
</comment>
<evidence type="ECO:0000313" key="12">
    <source>
        <dbReference type="EMBL" id="CAD7238881.1"/>
    </source>
</evidence>
<dbReference type="EC" id="2.4.2.7" evidence="7"/>
<evidence type="ECO:0000256" key="8">
    <source>
        <dbReference type="ARBA" id="ARBA00022490"/>
    </source>
</evidence>
<evidence type="ECO:0000256" key="11">
    <source>
        <dbReference type="ARBA" id="ARBA00022726"/>
    </source>
</evidence>
<feature type="non-terminal residue" evidence="12">
    <location>
        <position position="124"/>
    </location>
</feature>
<keyword evidence="10" id="KW-0808">Transferase</keyword>
<dbReference type="CDD" id="cd06223">
    <property type="entry name" value="PRTases_typeI"/>
    <property type="match status" value="1"/>
</dbReference>
<dbReference type="GO" id="GO:0006168">
    <property type="term" value="P:adenine salvage"/>
    <property type="evidence" value="ECO:0007669"/>
    <property type="project" value="TreeGrafter"/>
</dbReference>
<dbReference type="GO" id="GO:0005737">
    <property type="term" value="C:cytoplasm"/>
    <property type="evidence" value="ECO:0007669"/>
    <property type="project" value="UniProtKB-SubCell"/>
</dbReference>
<dbReference type="GO" id="GO:0044209">
    <property type="term" value="P:AMP salvage"/>
    <property type="evidence" value="ECO:0007669"/>
    <property type="project" value="TreeGrafter"/>
</dbReference>
<comment type="similarity">
    <text evidence="5">Belongs to the purine/pyrimidine phosphoribosyltransferase family.</text>
</comment>
<keyword evidence="11" id="KW-0660">Purine salvage</keyword>
<dbReference type="FunFam" id="3.40.50.2020:FF:000004">
    <property type="entry name" value="Adenine phosphoribosyltransferase"/>
    <property type="match status" value="1"/>
</dbReference>
<comment type="catalytic activity">
    <reaction evidence="1">
        <text>AMP + diphosphate = 5-phospho-alpha-D-ribose 1-diphosphate + adenine</text>
        <dbReference type="Rhea" id="RHEA:16609"/>
        <dbReference type="ChEBI" id="CHEBI:16708"/>
        <dbReference type="ChEBI" id="CHEBI:33019"/>
        <dbReference type="ChEBI" id="CHEBI:58017"/>
        <dbReference type="ChEBI" id="CHEBI:456215"/>
        <dbReference type="EC" id="2.4.2.7"/>
    </reaction>
</comment>
<dbReference type="GO" id="GO:0003999">
    <property type="term" value="F:adenine phosphoribosyltransferase activity"/>
    <property type="evidence" value="ECO:0007669"/>
    <property type="project" value="UniProtKB-EC"/>
</dbReference>
<dbReference type="InterPro" id="IPR050054">
    <property type="entry name" value="UPRTase/APRTase"/>
</dbReference>
<accession>A0A7R8X309</accession>
<dbReference type="NCBIfam" id="NF002636">
    <property type="entry name" value="PRK02304.1-5"/>
    <property type="match status" value="1"/>
</dbReference>
<dbReference type="AlphaFoldDB" id="A0A7R8X309"/>
<evidence type="ECO:0000256" key="4">
    <source>
        <dbReference type="ARBA" id="ARBA00004659"/>
    </source>
</evidence>
<evidence type="ECO:0000256" key="1">
    <source>
        <dbReference type="ARBA" id="ARBA00000868"/>
    </source>
</evidence>
<evidence type="ECO:0000256" key="6">
    <source>
        <dbReference type="ARBA" id="ARBA00011738"/>
    </source>
</evidence>
<dbReference type="Gene3D" id="3.40.50.2020">
    <property type="match status" value="1"/>
</dbReference>